<dbReference type="InterPro" id="IPR005143">
    <property type="entry name" value="TF_LuxR_autoind-bd_dom"/>
</dbReference>
<reference evidence="5" key="1">
    <citation type="journal article" date="2020" name="Microbiol. Resour. Announc.">
        <title>Complete Genome Sequence of Novel Psychrotolerant Legionella Strain TUM19329, Isolated from Antarctic Lake Sediment.</title>
        <authorList>
            <person name="Shimada S."/>
            <person name="Nakai R."/>
            <person name="Aoki K."/>
            <person name="Shimoeda N."/>
            <person name="Ohno G."/>
            <person name="Miyazaki Y."/>
            <person name="Kudoh S."/>
            <person name="Imura S."/>
            <person name="Watanabe K."/>
            <person name="Ishii Y."/>
            <person name="Tateda K."/>
        </authorList>
    </citation>
    <scope>NUCLEOTIDE SEQUENCE [LARGE SCALE GENOMIC DNA]</scope>
    <source>
        <strain evidence="5">TUM19329</strain>
    </source>
</reference>
<protein>
    <recommendedName>
        <fullName evidence="4">Transcription factor LuxR-like autoinducer-binding domain-containing protein</fullName>
    </recommendedName>
</protein>
<accession>A0A6F8T427</accession>
<gene>
    <name evidence="5" type="ORF">TUM19329_15820</name>
</gene>
<dbReference type="KEGG" id="lant:TUM19329_15820"/>
<keyword evidence="1" id="KW-0805">Transcription regulation</keyword>
<evidence type="ECO:0000256" key="3">
    <source>
        <dbReference type="ARBA" id="ARBA00023163"/>
    </source>
</evidence>
<evidence type="ECO:0000313" key="5">
    <source>
        <dbReference type="EMBL" id="BCA95221.1"/>
    </source>
</evidence>
<keyword evidence="6" id="KW-1185">Reference proteome</keyword>
<proteinExistence type="predicted"/>
<evidence type="ECO:0000256" key="1">
    <source>
        <dbReference type="ARBA" id="ARBA00023015"/>
    </source>
</evidence>
<organism evidence="5 6">
    <name type="scientific">Legionella antarctica</name>
    <dbReference type="NCBI Taxonomy" id="2708020"/>
    <lineage>
        <taxon>Bacteria</taxon>
        <taxon>Pseudomonadati</taxon>
        <taxon>Pseudomonadota</taxon>
        <taxon>Gammaproteobacteria</taxon>
        <taxon>Legionellales</taxon>
        <taxon>Legionellaceae</taxon>
        <taxon>Legionella</taxon>
    </lineage>
</organism>
<dbReference type="AlphaFoldDB" id="A0A6F8T427"/>
<evidence type="ECO:0000259" key="4">
    <source>
        <dbReference type="Pfam" id="PF03472"/>
    </source>
</evidence>
<feature type="domain" description="Transcription factor LuxR-like autoinducer-binding" evidence="4">
    <location>
        <begin position="2"/>
        <end position="84"/>
    </location>
</feature>
<keyword evidence="2" id="KW-0238">DNA-binding</keyword>
<dbReference type="Pfam" id="PF03472">
    <property type="entry name" value="Autoind_bind"/>
    <property type="match status" value="1"/>
</dbReference>
<dbReference type="EMBL" id="AP022839">
    <property type="protein sequence ID" value="BCA95221.1"/>
    <property type="molecule type" value="Genomic_DNA"/>
</dbReference>
<dbReference type="Proteomes" id="UP000502894">
    <property type="component" value="Chromosome"/>
</dbReference>
<dbReference type="Gene3D" id="3.30.450.80">
    <property type="entry name" value="Transcription factor LuxR-like, autoinducer-binding domain"/>
    <property type="match status" value="1"/>
</dbReference>
<evidence type="ECO:0000256" key="2">
    <source>
        <dbReference type="ARBA" id="ARBA00023125"/>
    </source>
</evidence>
<dbReference type="GO" id="GO:0003677">
    <property type="term" value="F:DNA binding"/>
    <property type="evidence" value="ECO:0007669"/>
    <property type="project" value="UniProtKB-KW"/>
</dbReference>
<sequence>MDFYYEEQFIDHDPLKRIAENTHISVLPWNQASVMNKNEKRTMSGRSAFGLHNGVTIIQKYQDKRYIFVLATESRDHDLARYLLLERSDELKKLMQGCITIFDEFSCSAA</sequence>
<keyword evidence="3" id="KW-0804">Transcription</keyword>
<evidence type="ECO:0000313" key="6">
    <source>
        <dbReference type="Proteomes" id="UP000502894"/>
    </source>
</evidence>
<name>A0A6F8T427_9GAMM</name>
<dbReference type="SUPFAM" id="SSF75516">
    <property type="entry name" value="Pheromone-binding domain of LuxR-like quorum-sensing transcription factors"/>
    <property type="match status" value="1"/>
</dbReference>
<dbReference type="InterPro" id="IPR036693">
    <property type="entry name" value="TF_LuxR_autoind-bd_dom_sf"/>
</dbReference>